<dbReference type="InterPro" id="IPR000626">
    <property type="entry name" value="Ubiquitin-like_dom"/>
</dbReference>
<evidence type="ECO:0000259" key="7">
    <source>
        <dbReference type="PROSITE" id="PS50053"/>
    </source>
</evidence>
<dbReference type="InterPro" id="IPR019460">
    <property type="entry name" value="Atg11_C"/>
</dbReference>
<dbReference type="PANTHER" id="PTHR13222">
    <property type="entry name" value="RB1-INDUCIBLE COILED-COIL"/>
    <property type="match status" value="1"/>
</dbReference>
<dbReference type="GO" id="GO:0015031">
    <property type="term" value="P:protein transport"/>
    <property type="evidence" value="ECO:0007669"/>
    <property type="project" value="UniProtKB-KW"/>
</dbReference>
<feature type="compositionally biased region" description="Low complexity" evidence="6">
    <location>
        <begin position="544"/>
        <end position="555"/>
    </location>
</feature>
<feature type="compositionally biased region" description="Polar residues" evidence="6">
    <location>
        <begin position="1120"/>
        <end position="1129"/>
    </location>
</feature>
<dbReference type="GO" id="GO:0019901">
    <property type="term" value="F:protein kinase binding"/>
    <property type="evidence" value="ECO:0007669"/>
    <property type="project" value="TreeGrafter"/>
</dbReference>
<dbReference type="AlphaFoldDB" id="A0AB40BWC4"/>
<dbReference type="InterPro" id="IPR029071">
    <property type="entry name" value="Ubiquitin-like_domsf"/>
</dbReference>
<feature type="region of interest" description="Disordered" evidence="6">
    <location>
        <begin position="704"/>
        <end position="758"/>
    </location>
</feature>
<dbReference type="Proteomes" id="UP001515500">
    <property type="component" value="Chromosome 9"/>
</dbReference>
<dbReference type="GO" id="GO:0061709">
    <property type="term" value="P:reticulophagy"/>
    <property type="evidence" value="ECO:0007669"/>
    <property type="project" value="TreeGrafter"/>
</dbReference>
<dbReference type="GO" id="GO:0000045">
    <property type="term" value="P:autophagosome assembly"/>
    <property type="evidence" value="ECO:0007669"/>
    <property type="project" value="InterPro"/>
</dbReference>
<dbReference type="InterPro" id="IPR040040">
    <property type="entry name" value="ATG11"/>
</dbReference>
<keyword evidence="3" id="KW-0072">Autophagy</keyword>
<dbReference type="GO" id="GO:0000422">
    <property type="term" value="P:autophagy of mitochondrion"/>
    <property type="evidence" value="ECO:0007669"/>
    <property type="project" value="TreeGrafter"/>
</dbReference>
<evidence type="ECO:0000256" key="4">
    <source>
        <dbReference type="ARBA" id="ARBA00023054"/>
    </source>
</evidence>
<keyword evidence="2" id="KW-0653">Protein transport</keyword>
<dbReference type="GeneID" id="120268406"/>
<dbReference type="Pfam" id="PF10377">
    <property type="entry name" value="ATG11"/>
    <property type="match status" value="1"/>
</dbReference>
<feature type="region of interest" description="Disordered" evidence="6">
    <location>
        <begin position="809"/>
        <end position="839"/>
    </location>
</feature>
<dbReference type="PANTHER" id="PTHR13222:SF1">
    <property type="entry name" value="RB1-INDUCIBLE COILED-COIL PROTEIN 1"/>
    <property type="match status" value="1"/>
</dbReference>
<organism evidence="8 9">
    <name type="scientific">Dioscorea cayennensis subsp. rotundata</name>
    <name type="common">White Guinea yam</name>
    <name type="synonym">Dioscorea rotundata</name>
    <dbReference type="NCBI Taxonomy" id="55577"/>
    <lineage>
        <taxon>Eukaryota</taxon>
        <taxon>Viridiplantae</taxon>
        <taxon>Streptophyta</taxon>
        <taxon>Embryophyta</taxon>
        <taxon>Tracheophyta</taxon>
        <taxon>Spermatophyta</taxon>
        <taxon>Magnoliopsida</taxon>
        <taxon>Liliopsida</taxon>
        <taxon>Dioscoreales</taxon>
        <taxon>Dioscoreaceae</taxon>
        <taxon>Dioscorea</taxon>
    </lineage>
</organism>
<protein>
    <submittedName>
        <fullName evidence="9">Autophagy-related protein 11</fullName>
    </submittedName>
</protein>
<dbReference type="GO" id="GO:0034045">
    <property type="term" value="C:phagophore assembly site membrane"/>
    <property type="evidence" value="ECO:0007669"/>
    <property type="project" value="TreeGrafter"/>
</dbReference>
<sequence length="1163" mass="130331">MSLGSTVTEEYIPTLIVHLAENGHSFEFQCDESTTVELIQRSINNLNGIQISDQILFSSDAVLETHQTLGYYKLPRDDSEVFLFKRSSLLPTAPCPPGETIEVPVAKVPPAPSPAKNPHPLDDASDPAVKALASYERMFRHHFQVANAMYGSAQNKLEICKRFLREQQVQERALDTVRGNLAQTFKKLEVRYTEFFRCYSQQNRCHSEVLANLGKDIERLRTVKLHPVIQTSSRKCLLDFLKGDKLEESCNGCMKSHRNFEGKVSESRMDLMGLGRSVDSVLACMRFTGSKDLEVAIKEHEEILNQQNTIMQTLSKDVTEVKNLADEYLNCQVSASPRSHIAVSNLGPKYNAHETDLLPKVRNCDHAMLELLDKCKNKKNYMNNQVHMCMQKVQSVQSTIKSMINKLHVFQEAMGQQDKDFENLKFVNGLYHAYRACLSEVVRRKSSLKLYMGQAGQLAERLAMEREAEIKRREEFLKSWGKYLPQETIMAMGLFGSPSPCNVNIAPYDTNLLEIDIADVDRLAPVSAAGSLSKHERNPLPKGSSAGSSQSSNLSKFREVPVDNKVKSDSVEFLGDCESVDIAGTSKMEVENAWLKAELATAIALICSYDAEYGYSSIDDVNRDDILKSVNQKTAEALHLKDEYGKQLQAMLELKQAQCISYEKRIQELEQRLSDEYMQGQKLSASKDASECILSALKTDGLKSQLSGDAESHMREASTEPMEDASFTSASSEAKLDQVTGQSVKPREGGDENMTDLSITSNMQPVDSARNFMDSSMMEPSRDEHQVDLENNQLCEADRVEKMMTTQLTVSQTNKSSDEASSGMVPHETGGQTGSVSKASDEFVLELQNTLSKMSKQCNETESKLKAAMEEISSRTRELEISKNLLDESQMNCAHLENRLHEAREEAHTHLCAAERRASEYSALRATAVKMRGLFERFRVCVTASVPVASFADSLRSLSLSLASSANDDEDDNNAEFRECIRVLADKVSIIMQNRSELHDCFSRAEAARSHILKELDEKKELVQNLRVKLQLERQANKEKISFGHLELHELAVFVLNSAGHYEAINRNHSSYFLSPESVALFTEHNPARPNYIIGQVVHIERLTVRPAASPRMEHGDQMDMSSAESSNRLSPRFASNPYNLPIGCEYYLVTVAMLPDTIHSSP</sequence>
<dbReference type="InterPro" id="IPR045326">
    <property type="entry name" value="ATG17-like_dom"/>
</dbReference>
<dbReference type="GO" id="GO:1990316">
    <property type="term" value="C:Atg1/ULK1 kinase complex"/>
    <property type="evidence" value="ECO:0007669"/>
    <property type="project" value="TreeGrafter"/>
</dbReference>
<evidence type="ECO:0000256" key="1">
    <source>
        <dbReference type="ARBA" id="ARBA00022448"/>
    </source>
</evidence>
<dbReference type="CDD" id="cd17039">
    <property type="entry name" value="Ubl_ubiquitin_like"/>
    <property type="match status" value="1"/>
</dbReference>
<dbReference type="PROSITE" id="PS50053">
    <property type="entry name" value="UBIQUITIN_2"/>
    <property type="match status" value="1"/>
</dbReference>
<name>A0AB40BWC4_DIOCR</name>
<keyword evidence="4 5" id="KW-0175">Coiled coil</keyword>
<accession>A0AB40BWC4</accession>
<keyword evidence="1" id="KW-0813">Transport</keyword>
<feature type="coiled-coil region" evidence="5">
    <location>
        <begin position="652"/>
        <end position="679"/>
    </location>
</feature>
<feature type="region of interest" description="Disordered" evidence="6">
    <location>
        <begin position="530"/>
        <end position="558"/>
    </location>
</feature>
<evidence type="ECO:0000256" key="6">
    <source>
        <dbReference type="SAM" id="MobiDB-lite"/>
    </source>
</evidence>
<feature type="domain" description="Ubiquitin-like" evidence="7">
    <location>
        <begin position="13"/>
        <end position="79"/>
    </location>
</feature>
<evidence type="ECO:0000313" key="8">
    <source>
        <dbReference type="Proteomes" id="UP001515500"/>
    </source>
</evidence>
<dbReference type="Pfam" id="PF04108">
    <property type="entry name" value="ATG17_like"/>
    <property type="match status" value="1"/>
</dbReference>
<feature type="region of interest" description="Disordered" evidence="6">
    <location>
        <begin position="1109"/>
        <end position="1129"/>
    </location>
</feature>
<dbReference type="RefSeq" id="XP_039131764.1">
    <property type="nucleotide sequence ID" value="XM_039275830.1"/>
</dbReference>
<dbReference type="SUPFAM" id="SSF54236">
    <property type="entry name" value="Ubiquitin-like"/>
    <property type="match status" value="1"/>
</dbReference>
<feature type="coiled-coil region" evidence="5">
    <location>
        <begin position="844"/>
        <end position="906"/>
    </location>
</feature>
<gene>
    <name evidence="9" type="primary">LOC120268406</name>
</gene>
<keyword evidence="8" id="KW-1185">Reference proteome</keyword>
<proteinExistence type="predicted"/>
<dbReference type="GO" id="GO:0060090">
    <property type="term" value="F:molecular adaptor activity"/>
    <property type="evidence" value="ECO:0007669"/>
    <property type="project" value="TreeGrafter"/>
</dbReference>
<dbReference type="Gene3D" id="3.10.20.90">
    <property type="entry name" value="Phosphatidylinositol 3-kinase Catalytic Subunit, Chain A, domain 1"/>
    <property type="match status" value="1"/>
</dbReference>
<evidence type="ECO:0000313" key="9">
    <source>
        <dbReference type="RefSeq" id="XP_039131764.1"/>
    </source>
</evidence>
<reference evidence="9" key="1">
    <citation type="submission" date="2025-08" db="UniProtKB">
        <authorList>
            <consortium name="RefSeq"/>
        </authorList>
    </citation>
    <scope>IDENTIFICATION</scope>
</reference>
<dbReference type="GO" id="GO:0034727">
    <property type="term" value="P:piecemeal microautophagy of the nucleus"/>
    <property type="evidence" value="ECO:0007669"/>
    <property type="project" value="TreeGrafter"/>
</dbReference>
<dbReference type="GO" id="GO:0034517">
    <property type="term" value="P:ribophagy"/>
    <property type="evidence" value="ECO:0007669"/>
    <property type="project" value="TreeGrafter"/>
</dbReference>
<dbReference type="Pfam" id="PF00240">
    <property type="entry name" value="ubiquitin"/>
    <property type="match status" value="1"/>
</dbReference>
<evidence type="ECO:0000256" key="2">
    <source>
        <dbReference type="ARBA" id="ARBA00022927"/>
    </source>
</evidence>
<evidence type="ECO:0000256" key="3">
    <source>
        <dbReference type="ARBA" id="ARBA00023006"/>
    </source>
</evidence>
<evidence type="ECO:0000256" key="5">
    <source>
        <dbReference type="SAM" id="Coils"/>
    </source>
</evidence>